<dbReference type="InterPro" id="IPR022212">
    <property type="entry name" value="DUF3741"/>
</dbReference>
<dbReference type="Proteomes" id="UP000594263">
    <property type="component" value="Unplaced"/>
</dbReference>
<reference evidence="4" key="1">
    <citation type="submission" date="2021-01" db="UniProtKB">
        <authorList>
            <consortium name="EnsemblPlants"/>
        </authorList>
    </citation>
    <scope>IDENTIFICATION</scope>
</reference>
<feature type="compositionally biased region" description="Polar residues" evidence="1">
    <location>
        <begin position="545"/>
        <end position="559"/>
    </location>
</feature>
<evidence type="ECO:0000313" key="5">
    <source>
        <dbReference type="Proteomes" id="UP000594263"/>
    </source>
</evidence>
<feature type="compositionally biased region" description="Polar residues" evidence="1">
    <location>
        <begin position="506"/>
        <end position="520"/>
    </location>
</feature>
<dbReference type="InterPro" id="IPR025486">
    <property type="entry name" value="DUF4378"/>
</dbReference>
<accession>A0A7N0VB14</accession>
<evidence type="ECO:0000259" key="3">
    <source>
        <dbReference type="Pfam" id="PF14309"/>
    </source>
</evidence>
<protein>
    <recommendedName>
        <fullName evidence="6">DUF4378 domain-containing protein</fullName>
    </recommendedName>
</protein>
<dbReference type="Gramene" id="Kaladp0472s0023.1.v1.1">
    <property type="protein sequence ID" value="Kaladp0472s0023.1.v1.1"/>
    <property type="gene ID" value="Kaladp0472s0023.v1.1"/>
</dbReference>
<evidence type="ECO:0000256" key="1">
    <source>
        <dbReference type="SAM" id="MobiDB-lite"/>
    </source>
</evidence>
<dbReference type="EnsemblPlants" id="Kaladp0472s0023.1.v1.1">
    <property type="protein sequence ID" value="Kaladp0472s0023.1.v1.1"/>
    <property type="gene ID" value="Kaladp0472s0023.v1.1"/>
</dbReference>
<evidence type="ECO:0000259" key="2">
    <source>
        <dbReference type="Pfam" id="PF12552"/>
    </source>
</evidence>
<feature type="domain" description="DUF3741" evidence="2">
    <location>
        <begin position="190"/>
        <end position="234"/>
    </location>
</feature>
<feature type="compositionally biased region" description="Basic and acidic residues" evidence="1">
    <location>
        <begin position="282"/>
        <end position="300"/>
    </location>
</feature>
<keyword evidence="5" id="KW-1185">Reference proteome</keyword>
<proteinExistence type="predicted"/>
<feature type="region of interest" description="Disordered" evidence="1">
    <location>
        <begin position="277"/>
        <end position="307"/>
    </location>
</feature>
<feature type="domain" description="DUF4378" evidence="3">
    <location>
        <begin position="699"/>
        <end position="844"/>
    </location>
</feature>
<dbReference type="OMA" id="VCWHVLP"/>
<name>A0A7N0VB14_KALFE</name>
<organism evidence="4 5">
    <name type="scientific">Kalanchoe fedtschenkoi</name>
    <name type="common">Lavender scallops</name>
    <name type="synonym">South American air plant</name>
    <dbReference type="NCBI Taxonomy" id="63787"/>
    <lineage>
        <taxon>Eukaryota</taxon>
        <taxon>Viridiplantae</taxon>
        <taxon>Streptophyta</taxon>
        <taxon>Embryophyta</taxon>
        <taxon>Tracheophyta</taxon>
        <taxon>Spermatophyta</taxon>
        <taxon>Magnoliopsida</taxon>
        <taxon>eudicotyledons</taxon>
        <taxon>Gunneridae</taxon>
        <taxon>Pentapetalae</taxon>
        <taxon>Saxifragales</taxon>
        <taxon>Crassulaceae</taxon>
        <taxon>Kalanchoe</taxon>
    </lineage>
</organism>
<feature type="region of interest" description="Disordered" evidence="1">
    <location>
        <begin position="502"/>
        <end position="566"/>
    </location>
</feature>
<evidence type="ECO:0000313" key="4">
    <source>
        <dbReference type="EnsemblPlants" id="Kaladp0472s0023.1.v1.1"/>
    </source>
</evidence>
<feature type="region of interest" description="Disordered" evidence="1">
    <location>
        <begin position="92"/>
        <end position="136"/>
    </location>
</feature>
<dbReference type="PANTHER" id="PTHR47212">
    <property type="entry name" value="ADHESIN-LIKE PROTEIN, PUTATIVE (DUF3741)-RELATED"/>
    <property type="match status" value="1"/>
</dbReference>
<dbReference type="AlphaFoldDB" id="A0A7N0VB14"/>
<sequence>MGKISRRHKHWHQKSKLGCMWSWITMFDFGHSRGNQKLLSANGAFKSKVKMLKDVEDNGRHPEDWIVSAEQIANANKVSVKRLIEEEMVTENTKKRNKISVSGSESGRRNQKKENSTSRTSSKIGIPFDPSTSEKGSGSDLYIEAIMQEIFSHIQQKSVSWSQQGEPLQSERRLLLLEERISEATKTIMRQKFINGEHLTEARKAHYYNKYMDTLEMLNTNKEYFLKLSEDPNSALMKQFKNMPNNNFIQKRPIDSRLSEEKGNDLQYTFLRRNINSQNSDKSNDKSDKIVILKPERTESRASPAASSPIIRYNSQSHFSLSEIRKKLRLAMRKDRHGTSTGDVASMSPYKNQKLRISDNMYDKDNLGLCSPSRNHFFVEKVPRPSSIGMLTKVKSKSDASAKQRVSSIYIEAKRHLSELLNNGDDGEGLSSRKNPKTLEKLLLVPDFVVSPSPSPGRGDFTAEKLYAHAQVQPCNRKSLERVSVYDIDVDDPCPQSCGNDLGASDGNTDNGPNVCNPTLNMDKEHTVKDKELETHTYSLEDESTSQGETDSAETTASPPQLADTPPNIIYEPTSLIVTSADQNNCLAQIYEPQSCSICNGQESSPSPLIHPFFSAIDIDADDLASSVDKSERPSPISVLEHVFSEDEVSPAGTKSCLGSVEPRRLRPICIQFDEDELSTTAHDAYIQGCLDNKEKVIKYVEAVLSSTDLCWEELYLTSLGSSQLLDATLLHEIESQVCYGDRRLLFDCVNEVLNRMCERYYGGCPLLSYLKFNIRPVPKPHNAIQKVREGVEWHILPPPHPQSLEQIVSKDLERDAVWMELRLDVEGVSVEMETTILEELMEDAVLSCMGVLLLVA</sequence>
<feature type="compositionally biased region" description="Basic and acidic residues" evidence="1">
    <location>
        <begin position="106"/>
        <end position="116"/>
    </location>
</feature>
<dbReference type="Pfam" id="PF12552">
    <property type="entry name" value="DUF3741"/>
    <property type="match status" value="1"/>
</dbReference>
<dbReference type="Pfam" id="PF14309">
    <property type="entry name" value="DUF4378"/>
    <property type="match status" value="1"/>
</dbReference>
<evidence type="ECO:0008006" key="6">
    <source>
        <dbReference type="Google" id="ProtNLM"/>
    </source>
</evidence>
<feature type="compositionally biased region" description="Basic and acidic residues" evidence="1">
    <location>
        <begin position="522"/>
        <end position="535"/>
    </location>
</feature>
<dbReference type="PANTHER" id="PTHR47212:SF4">
    <property type="entry name" value="ADHESIN-LIKE PROTEIN, PUTATIVE (DUF3741)-RELATED"/>
    <property type="match status" value="1"/>
</dbReference>